<keyword evidence="1" id="KW-0472">Membrane</keyword>
<keyword evidence="1" id="KW-0812">Transmembrane</keyword>
<dbReference type="EMBL" id="BMOC01000002">
    <property type="protein sequence ID" value="GGI99142.1"/>
    <property type="molecule type" value="Genomic_DNA"/>
</dbReference>
<dbReference type="InterPro" id="IPR007404">
    <property type="entry name" value="YdjM-like"/>
</dbReference>
<proteinExistence type="predicted"/>
<protein>
    <recommendedName>
        <fullName evidence="4">Metal-dependent hydrolase</fullName>
    </recommendedName>
</protein>
<evidence type="ECO:0008006" key="4">
    <source>
        <dbReference type="Google" id="ProtNLM"/>
    </source>
</evidence>
<evidence type="ECO:0000256" key="1">
    <source>
        <dbReference type="SAM" id="Phobius"/>
    </source>
</evidence>
<keyword evidence="1" id="KW-1133">Transmembrane helix</keyword>
<feature type="transmembrane region" description="Helical" evidence="1">
    <location>
        <begin position="91"/>
        <end position="111"/>
    </location>
</feature>
<feature type="transmembrane region" description="Helical" evidence="1">
    <location>
        <begin position="6"/>
        <end position="22"/>
    </location>
</feature>
<sequence length="161" mass="16828">MPDLLTHVLIAYVFGAAAVWWADTPDRYLPVVLVGAAAPDAMKATVLLGVTTGTAFGVPYSFWGLHTLGGVAVLSGIGAVTLAASERRTGFWLLACGGVSHLVLDLFVLRVDGVAPPYLFPVSGWLPPAANLYTSTDLWTIPVALALALAVLVMRRRAAAG</sequence>
<evidence type="ECO:0000313" key="3">
    <source>
        <dbReference type="Proteomes" id="UP000653099"/>
    </source>
</evidence>
<gene>
    <name evidence="2" type="ORF">GCM10008995_06280</name>
</gene>
<dbReference type="RefSeq" id="WP_188785931.1">
    <property type="nucleotide sequence ID" value="NZ_BMOC01000002.1"/>
</dbReference>
<organism evidence="2 3">
    <name type="scientific">Halobellus salinus</name>
    <dbReference type="NCBI Taxonomy" id="931585"/>
    <lineage>
        <taxon>Archaea</taxon>
        <taxon>Methanobacteriati</taxon>
        <taxon>Methanobacteriota</taxon>
        <taxon>Stenosarchaea group</taxon>
        <taxon>Halobacteria</taxon>
        <taxon>Halobacteriales</taxon>
        <taxon>Haloferacaceae</taxon>
        <taxon>Halobellus</taxon>
    </lineage>
</organism>
<dbReference type="AlphaFoldDB" id="A0A830EF67"/>
<feature type="transmembrane region" description="Helical" evidence="1">
    <location>
        <begin position="131"/>
        <end position="154"/>
    </location>
</feature>
<dbReference type="OrthoDB" id="241062at2157"/>
<accession>A0A830EF67</accession>
<comment type="caution">
    <text evidence="2">The sequence shown here is derived from an EMBL/GenBank/DDBJ whole genome shotgun (WGS) entry which is preliminary data.</text>
</comment>
<reference evidence="2" key="1">
    <citation type="journal article" date="2014" name="Int. J. Syst. Evol. Microbiol.">
        <title>Complete genome sequence of Corynebacterium casei LMG S-19264T (=DSM 44701T), isolated from a smear-ripened cheese.</title>
        <authorList>
            <consortium name="US DOE Joint Genome Institute (JGI-PGF)"/>
            <person name="Walter F."/>
            <person name="Albersmeier A."/>
            <person name="Kalinowski J."/>
            <person name="Ruckert C."/>
        </authorList>
    </citation>
    <scope>NUCLEOTIDE SEQUENCE</scope>
    <source>
        <strain evidence="2">JCM 14359</strain>
    </source>
</reference>
<dbReference type="Proteomes" id="UP000653099">
    <property type="component" value="Unassembled WGS sequence"/>
</dbReference>
<feature type="transmembrane region" description="Helical" evidence="1">
    <location>
        <begin position="62"/>
        <end position="84"/>
    </location>
</feature>
<dbReference type="Pfam" id="PF04307">
    <property type="entry name" value="YdjM"/>
    <property type="match status" value="1"/>
</dbReference>
<evidence type="ECO:0000313" key="2">
    <source>
        <dbReference type="EMBL" id="GGI99142.1"/>
    </source>
</evidence>
<feature type="transmembrane region" description="Helical" evidence="1">
    <location>
        <begin position="29"/>
        <end position="50"/>
    </location>
</feature>
<keyword evidence="3" id="KW-1185">Reference proteome</keyword>
<reference evidence="2" key="2">
    <citation type="submission" date="2020-09" db="EMBL/GenBank/DDBJ databases">
        <authorList>
            <person name="Sun Q."/>
            <person name="Ohkuma M."/>
        </authorList>
    </citation>
    <scope>NUCLEOTIDE SEQUENCE</scope>
    <source>
        <strain evidence="2">JCM 14359</strain>
    </source>
</reference>
<name>A0A830EF67_9EURY</name>